<dbReference type="SUPFAM" id="SSF51735">
    <property type="entry name" value="NAD(P)-binding Rossmann-fold domains"/>
    <property type="match status" value="1"/>
</dbReference>
<keyword evidence="2" id="KW-0521">NADP</keyword>
<sequence length="319" mass="34830">MNNQTMAEPLINTNAKRYAVVTGANKGIGFGICKQLASKGILVILTARDEKRGIEAQQSLNQFGFSNNIIFHRLDVVDPASIASLVHFIKLRFGKLDILVNNAGVSGIIVEGDALVLQELLMEDITSISDGGKPQISDHPKASGRIIETLKGAEDCVQTNYFGVKRITEALIPLLQLSDSPRIVNVTSMLGNLKILSNEWAKGMLNDEEKLSEEKIDEVVRNYLKCFEEGSLEANEWPARLSAYKVSKAALNAYTRLTARKYPSFCVNCICPGFTRTDITCNLGLFSVEEAAEGPVKLAVSPNGGPSGLFFCQKEISPF</sequence>
<keyword evidence="3" id="KW-0560">Oxidoreductase</keyword>
<dbReference type="EMBL" id="JAVIJP010000079">
    <property type="protein sequence ID" value="KAL3618658.1"/>
    <property type="molecule type" value="Genomic_DNA"/>
</dbReference>
<dbReference type="GO" id="GO:0016491">
    <property type="term" value="F:oxidoreductase activity"/>
    <property type="evidence" value="ECO:0007669"/>
    <property type="project" value="UniProtKB-KW"/>
</dbReference>
<name>A0ABD3BME3_9LAMI</name>
<gene>
    <name evidence="5" type="ORF">CASFOL_037477</name>
</gene>
<keyword evidence="6" id="KW-1185">Reference proteome</keyword>
<dbReference type="PANTHER" id="PTHR43490:SF98">
    <property type="entry name" value="OS02G0640600 PROTEIN"/>
    <property type="match status" value="1"/>
</dbReference>
<evidence type="ECO:0000256" key="1">
    <source>
        <dbReference type="ARBA" id="ARBA00006484"/>
    </source>
</evidence>
<dbReference type="Proteomes" id="UP001632038">
    <property type="component" value="Unassembled WGS sequence"/>
</dbReference>
<dbReference type="InterPro" id="IPR002347">
    <property type="entry name" value="SDR_fam"/>
</dbReference>
<dbReference type="PRINTS" id="PR00081">
    <property type="entry name" value="GDHRDH"/>
</dbReference>
<evidence type="ECO:0000256" key="2">
    <source>
        <dbReference type="ARBA" id="ARBA00022857"/>
    </source>
</evidence>
<accession>A0ABD3BME3</accession>
<dbReference type="PANTHER" id="PTHR43490">
    <property type="entry name" value="(+)-NEOMENTHOL DEHYDROGENASE"/>
    <property type="match status" value="1"/>
</dbReference>
<evidence type="ECO:0000256" key="3">
    <source>
        <dbReference type="ARBA" id="ARBA00023002"/>
    </source>
</evidence>
<dbReference type="PRINTS" id="PR00080">
    <property type="entry name" value="SDRFAMILY"/>
</dbReference>
<evidence type="ECO:0000313" key="6">
    <source>
        <dbReference type="Proteomes" id="UP001632038"/>
    </source>
</evidence>
<organism evidence="5 6">
    <name type="scientific">Castilleja foliolosa</name>
    <dbReference type="NCBI Taxonomy" id="1961234"/>
    <lineage>
        <taxon>Eukaryota</taxon>
        <taxon>Viridiplantae</taxon>
        <taxon>Streptophyta</taxon>
        <taxon>Embryophyta</taxon>
        <taxon>Tracheophyta</taxon>
        <taxon>Spermatophyta</taxon>
        <taxon>Magnoliopsida</taxon>
        <taxon>eudicotyledons</taxon>
        <taxon>Gunneridae</taxon>
        <taxon>Pentapetalae</taxon>
        <taxon>asterids</taxon>
        <taxon>lamiids</taxon>
        <taxon>Lamiales</taxon>
        <taxon>Orobanchaceae</taxon>
        <taxon>Pedicularideae</taxon>
        <taxon>Castillejinae</taxon>
        <taxon>Castilleja</taxon>
    </lineage>
</organism>
<reference evidence="6" key="1">
    <citation type="journal article" date="2024" name="IScience">
        <title>Strigolactones Initiate the Formation of Haustorium-like Structures in Castilleja.</title>
        <authorList>
            <person name="Buerger M."/>
            <person name="Peterson D."/>
            <person name="Chory J."/>
        </authorList>
    </citation>
    <scope>NUCLEOTIDE SEQUENCE [LARGE SCALE GENOMIC DNA]</scope>
</reference>
<evidence type="ECO:0000313" key="5">
    <source>
        <dbReference type="EMBL" id="KAL3618658.1"/>
    </source>
</evidence>
<comment type="similarity">
    <text evidence="1 4">Belongs to the short-chain dehydrogenases/reductases (SDR) family.</text>
</comment>
<protein>
    <submittedName>
        <fullName evidence="5">Uncharacterized protein</fullName>
    </submittedName>
</protein>
<proteinExistence type="inferred from homology"/>
<dbReference type="Pfam" id="PF00106">
    <property type="entry name" value="adh_short"/>
    <property type="match status" value="1"/>
</dbReference>
<evidence type="ECO:0000256" key="4">
    <source>
        <dbReference type="RuleBase" id="RU000363"/>
    </source>
</evidence>
<dbReference type="InterPro" id="IPR036291">
    <property type="entry name" value="NAD(P)-bd_dom_sf"/>
</dbReference>
<comment type="caution">
    <text evidence="5">The sequence shown here is derived from an EMBL/GenBank/DDBJ whole genome shotgun (WGS) entry which is preliminary data.</text>
</comment>
<dbReference type="AlphaFoldDB" id="A0ABD3BME3"/>
<dbReference type="Gene3D" id="3.40.50.720">
    <property type="entry name" value="NAD(P)-binding Rossmann-like Domain"/>
    <property type="match status" value="1"/>
</dbReference>